<dbReference type="FunFam" id="3.30.70.270:FF:000001">
    <property type="entry name" value="Diguanylate cyclase domain protein"/>
    <property type="match status" value="1"/>
</dbReference>
<dbReference type="GO" id="GO:0052621">
    <property type="term" value="F:diguanylate cyclase activity"/>
    <property type="evidence" value="ECO:0007669"/>
    <property type="project" value="UniProtKB-EC"/>
</dbReference>
<dbReference type="InterPro" id="IPR043128">
    <property type="entry name" value="Rev_trsase/Diguanyl_cyclase"/>
</dbReference>
<dbReference type="SMART" id="SM00304">
    <property type="entry name" value="HAMP"/>
    <property type="match status" value="1"/>
</dbReference>
<keyword evidence="2" id="KW-0812">Transmembrane</keyword>
<dbReference type="eggNOG" id="COG3706">
    <property type="taxonomic scope" value="Bacteria"/>
</dbReference>
<dbReference type="PROSITE" id="PS50887">
    <property type="entry name" value="GGDEF"/>
    <property type="match status" value="1"/>
</dbReference>
<feature type="domain" description="HAMP" evidence="3">
    <location>
        <begin position="206"/>
        <end position="259"/>
    </location>
</feature>
<protein>
    <recommendedName>
        <fullName evidence="1">diguanylate cyclase</fullName>
        <ecNumber evidence="1">2.7.7.65</ecNumber>
    </recommendedName>
</protein>
<dbReference type="InterPro" id="IPR007891">
    <property type="entry name" value="CHASE3"/>
</dbReference>
<comment type="caution">
    <text evidence="5">The sequence shown here is derived from an EMBL/GenBank/DDBJ whole genome shotgun (WGS) entry which is preliminary data.</text>
</comment>
<dbReference type="SUPFAM" id="SSF55781">
    <property type="entry name" value="GAF domain-like"/>
    <property type="match status" value="1"/>
</dbReference>
<dbReference type="PROSITE" id="PS50885">
    <property type="entry name" value="HAMP"/>
    <property type="match status" value="1"/>
</dbReference>
<keyword evidence="2" id="KW-0472">Membrane</keyword>
<dbReference type="NCBIfam" id="TIGR00254">
    <property type="entry name" value="GGDEF"/>
    <property type="match status" value="1"/>
</dbReference>
<dbReference type="CDD" id="cd01949">
    <property type="entry name" value="GGDEF"/>
    <property type="match status" value="1"/>
</dbReference>
<evidence type="ECO:0000256" key="2">
    <source>
        <dbReference type="SAM" id="Phobius"/>
    </source>
</evidence>
<dbReference type="PANTHER" id="PTHR45138">
    <property type="entry name" value="REGULATORY COMPONENTS OF SENSORY TRANSDUCTION SYSTEM"/>
    <property type="match status" value="1"/>
</dbReference>
<dbReference type="AlphaFoldDB" id="A0A031JS42"/>
<reference evidence="5 6" key="1">
    <citation type="submission" date="2014-03" db="EMBL/GenBank/DDBJ databases">
        <title>Whole genome sequence of Novosphingobium resinovorum KF1.</title>
        <authorList>
            <person name="Gan H.M."/>
            <person name="Gan H.Y."/>
            <person name="Chew T.H."/>
            <person name="Savka M.A."/>
        </authorList>
    </citation>
    <scope>NUCLEOTIDE SEQUENCE [LARGE SCALE GENOMIC DNA]</scope>
    <source>
        <strain evidence="5 6">KF1</strain>
    </source>
</reference>
<dbReference type="CDD" id="cd06225">
    <property type="entry name" value="HAMP"/>
    <property type="match status" value="1"/>
</dbReference>
<evidence type="ECO:0000313" key="6">
    <source>
        <dbReference type="Proteomes" id="UP000024329"/>
    </source>
</evidence>
<dbReference type="Gene3D" id="3.30.70.270">
    <property type="match status" value="1"/>
</dbReference>
<dbReference type="GO" id="GO:1902201">
    <property type="term" value="P:negative regulation of bacterial-type flagellum-dependent cell motility"/>
    <property type="evidence" value="ECO:0007669"/>
    <property type="project" value="TreeGrafter"/>
</dbReference>
<dbReference type="Pfam" id="PF00990">
    <property type="entry name" value="GGDEF"/>
    <property type="match status" value="1"/>
</dbReference>
<proteinExistence type="predicted"/>
<dbReference type="InterPro" id="IPR003660">
    <property type="entry name" value="HAMP_dom"/>
</dbReference>
<dbReference type="EC" id="2.7.7.65" evidence="1"/>
<dbReference type="GO" id="GO:0005886">
    <property type="term" value="C:plasma membrane"/>
    <property type="evidence" value="ECO:0007669"/>
    <property type="project" value="TreeGrafter"/>
</dbReference>
<dbReference type="GO" id="GO:0043709">
    <property type="term" value="P:cell adhesion involved in single-species biofilm formation"/>
    <property type="evidence" value="ECO:0007669"/>
    <property type="project" value="TreeGrafter"/>
</dbReference>
<gene>
    <name evidence="5" type="ORF">BV97_03373</name>
</gene>
<evidence type="ECO:0000313" key="5">
    <source>
        <dbReference type="EMBL" id="EZP80606.1"/>
    </source>
</evidence>
<dbReference type="Proteomes" id="UP000024329">
    <property type="component" value="Unassembled WGS sequence"/>
</dbReference>
<dbReference type="InterPro" id="IPR029787">
    <property type="entry name" value="Nucleotide_cyclase"/>
</dbReference>
<dbReference type="RefSeq" id="WP_008831460.1">
    <property type="nucleotide sequence ID" value="NZ_CP017076.1"/>
</dbReference>
<dbReference type="Gene3D" id="6.10.340.10">
    <property type="match status" value="1"/>
</dbReference>
<dbReference type="EMBL" id="JFYZ01000016">
    <property type="protein sequence ID" value="EZP80606.1"/>
    <property type="molecule type" value="Genomic_DNA"/>
</dbReference>
<accession>A0A031JS42</accession>
<evidence type="ECO:0000259" key="3">
    <source>
        <dbReference type="PROSITE" id="PS50885"/>
    </source>
</evidence>
<sequence length="612" mass="66691">MVGSLSRRIVILCSVLCLLLALLAGLLLEGSAQTRASLAWVIHSSQVLKTANRAMGHLQQAESGERGFALTHNPEFGETVEAEVGAARAAAGELVILTKDNPAQNDRAVQIRTLIGQRADLLEQIAKQTRAGDFTGAQAAVASGRGRYLMQLVEARVSDLLNEERALSTTRTDVVDKRLSYITWLVLGGVPLTMIFVGYTAATLIRRIRRPVDAMMTVMGQLGAGDRAARIDAHMESSEFERLANGYNAMAEELEGAVADQHESQDRLHVANAELSRNTEVLRERGEVIELLGGMAHRMQAARTDDELASIIRVFVPRVLPEIPGALYAHNNSRNLLVPIAAWGGLDVASSGFAPDQCWALRRGQSHFVVEPDSDIVCAHVGNQTDHYHCEPLLAGGEVIGVLYLKGVVGTENRFRLTVLTENIASALVNHRLQRGLREQTIRDPLTSLFNRRYMEETLALEIARASRSGSPLSLVMCDVDHFKRFNDEFGHDAGDAVLQAVATEMRSRFRDGDVVCRFGGEEFTIIAPGTSAVTLAARVDAVRQSISELIVHQGGRALGSLTMSFGIASWEDSMERDGSTLIKAADAALYRAKREGRNRVLVDARSETLTA</sequence>
<feature type="transmembrane region" description="Helical" evidence="2">
    <location>
        <begin position="181"/>
        <end position="205"/>
    </location>
</feature>
<organism evidence="5 6">
    <name type="scientific">Novosphingobium resinovorum</name>
    <dbReference type="NCBI Taxonomy" id="158500"/>
    <lineage>
        <taxon>Bacteria</taxon>
        <taxon>Pseudomonadati</taxon>
        <taxon>Pseudomonadota</taxon>
        <taxon>Alphaproteobacteria</taxon>
        <taxon>Sphingomonadales</taxon>
        <taxon>Sphingomonadaceae</taxon>
        <taxon>Novosphingobium</taxon>
    </lineage>
</organism>
<name>A0A031JS42_9SPHN</name>
<dbReference type="Pfam" id="PF05227">
    <property type="entry name" value="CHASE3"/>
    <property type="match status" value="1"/>
</dbReference>
<dbReference type="CDD" id="cd19410">
    <property type="entry name" value="HK9-like_sensor"/>
    <property type="match status" value="1"/>
</dbReference>
<dbReference type="SMART" id="SM00267">
    <property type="entry name" value="GGDEF"/>
    <property type="match status" value="1"/>
</dbReference>
<feature type="domain" description="GGDEF" evidence="4">
    <location>
        <begin position="471"/>
        <end position="606"/>
    </location>
</feature>
<dbReference type="PATRIC" id="fig|158500.4.peg.3441"/>
<keyword evidence="2" id="KW-1133">Transmembrane helix</keyword>
<dbReference type="InterPro" id="IPR050469">
    <property type="entry name" value="Diguanylate_Cyclase"/>
</dbReference>
<dbReference type="SUPFAM" id="SSF158472">
    <property type="entry name" value="HAMP domain-like"/>
    <property type="match status" value="1"/>
</dbReference>
<dbReference type="InterPro" id="IPR000160">
    <property type="entry name" value="GGDEF_dom"/>
</dbReference>
<dbReference type="SUPFAM" id="SSF55073">
    <property type="entry name" value="Nucleotide cyclase"/>
    <property type="match status" value="1"/>
</dbReference>
<dbReference type="PANTHER" id="PTHR45138:SF24">
    <property type="entry name" value="DIGUANYLATE CYCLASE DGCC-RELATED"/>
    <property type="match status" value="1"/>
</dbReference>
<dbReference type="GO" id="GO:0007165">
    <property type="term" value="P:signal transduction"/>
    <property type="evidence" value="ECO:0007669"/>
    <property type="project" value="InterPro"/>
</dbReference>
<evidence type="ECO:0000259" key="4">
    <source>
        <dbReference type="PROSITE" id="PS50887"/>
    </source>
</evidence>
<dbReference type="Pfam" id="PF00672">
    <property type="entry name" value="HAMP"/>
    <property type="match status" value="1"/>
</dbReference>
<evidence type="ECO:0000256" key="1">
    <source>
        <dbReference type="ARBA" id="ARBA00012528"/>
    </source>
</evidence>